<dbReference type="GO" id="GO:0004252">
    <property type="term" value="F:serine-type endopeptidase activity"/>
    <property type="evidence" value="ECO:0007669"/>
    <property type="project" value="InterPro"/>
</dbReference>
<organism evidence="2 3">
    <name type="scientific">Coniochaeta ligniaria NRRL 30616</name>
    <dbReference type="NCBI Taxonomy" id="1408157"/>
    <lineage>
        <taxon>Eukaryota</taxon>
        <taxon>Fungi</taxon>
        <taxon>Dikarya</taxon>
        <taxon>Ascomycota</taxon>
        <taxon>Pezizomycotina</taxon>
        <taxon>Sordariomycetes</taxon>
        <taxon>Sordariomycetidae</taxon>
        <taxon>Coniochaetales</taxon>
        <taxon>Coniochaetaceae</taxon>
        <taxon>Coniochaeta</taxon>
    </lineage>
</organism>
<evidence type="ECO:0008006" key="4">
    <source>
        <dbReference type="Google" id="ProtNLM"/>
    </source>
</evidence>
<dbReference type="AlphaFoldDB" id="A0A1J7JMK8"/>
<evidence type="ECO:0000313" key="3">
    <source>
        <dbReference type="Proteomes" id="UP000182658"/>
    </source>
</evidence>
<proteinExistence type="predicted"/>
<evidence type="ECO:0000256" key="1">
    <source>
        <dbReference type="SAM" id="MobiDB-lite"/>
    </source>
</evidence>
<feature type="region of interest" description="Disordered" evidence="1">
    <location>
        <begin position="310"/>
        <end position="337"/>
    </location>
</feature>
<dbReference type="Proteomes" id="UP000182658">
    <property type="component" value="Unassembled WGS sequence"/>
</dbReference>
<dbReference type="EMBL" id="KV875093">
    <property type="protein sequence ID" value="OIW34633.1"/>
    <property type="molecule type" value="Genomic_DNA"/>
</dbReference>
<dbReference type="SUPFAM" id="SSF52743">
    <property type="entry name" value="Subtilisin-like"/>
    <property type="match status" value="1"/>
</dbReference>
<accession>A0A1J7JMK8</accession>
<dbReference type="InParanoid" id="A0A1J7JMK8"/>
<dbReference type="Pfam" id="PF18647">
    <property type="entry name" value="Fungal_lectin_2"/>
    <property type="match status" value="1"/>
</dbReference>
<gene>
    <name evidence="2" type="ORF">CONLIGDRAFT_688528</name>
</gene>
<keyword evidence="3" id="KW-1185">Reference proteome</keyword>
<dbReference type="GO" id="GO:0006508">
    <property type="term" value="P:proteolysis"/>
    <property type="evidence" value="ECO:0007669"/>
    <property type="project" value="InterPro"/>
</dbReference>
<dbReference type="InterPro" id="IPR036852">
    <property type="entry name" value="Peptidase_S8/S53_dom_sf"/>
</dbReference>
<protein>
    <recommendedName>
        <fullName evidence="4">Peptidase S8/S53 domain-containing protein</fullName>
    </recommendedName>
</protein>
<reference evidence="2 3" key="1">
    <citation type="submission" date="2016-10" db="EMBL/GenBank/DDBJ databases">
        <title>Draft genome sequence of Coniochaeta ligniaria NRRL30616, a lignocellulolytic fungus for bioabatement of inhibitors in plant biomass hydrolysates.</title>
        <authorList>
            <consortium name="DOE Joint Genome Institute"/>
            <person name="Jimenez D.J."/>
            <person name="Hector R.E."/>
            <person name="Riley R."/>
            <person name="Sun H."/>
            <person name="Grigoriev I.V."/>
            <person name="Van Elsas J.D."/>
            <person name="Nichols N.N."/>
        </authorList>
    </citation>
    <scope>NUCLEOTIDE SEQUENCE [LARGE SCALE GENOMIC DNA]</scope>
    <source>
        <strain evidence="2 3">NRRL 30616</strain>
    </source>
</reference>
<evidence type="ECO:0000313" key="2">
    <source>
        <dbReference type="EMBL" id="OIW34633.1"/>
    </source>
</evidence>
<sequence length="337" mass="36475">MKEEERVPFMALRRLIFVQEFPHVSATHLFTPEARILGRKAGEEDNSVGPPYYGTCAADKALGAQYGAAKKATLTTVVMTRPMLIEKIAAFTQIRNDIWAHPERRKFSVVTMSIVGPNINYGHPLMPFLRNVIGNMMEMDVPVVVCAGNDAMLPEHQQGGLDKDSGSIARRYNQGTMDEVSLGIDYAPGLDFKPNMPDCVRYMLAELTDGCDGNDPNNPENFKGGGTMKVGPVAYQIGPQTARQPAKSGLQGGCDGTYKVLWDEFTMWGNGFASSDFGAALKGQVDDCALLPNTWDFQYGLGSDGREWGGQVPHGRVPERAGKEAGAPGDFGCSGSG</sequence>
<dbReference type="OrthoDB" id="1896086at2759"/>
<name>A0A1J7JMK8_9PEZI</name>